<sequence>MKRSHISRLVGGRIGSVGVLYVPTLHRCLWDSAIMDLSDTTASIIHLLWDSGSGRPRRCPAGVSVMNARMALFGGILGGLMCDLEEANGSQFPWLMAGAVPSV</sequence>
<gene>
    <name evidence="1" type="ORF">WMY93_002965</name>
</gene>
<protein>
    <submittedName>
        <fullName evidence="1">Uncharacterized protein</fullName>
    </submittedName>
</protein>
<evidence type="ECO:0000313" key="2">
    <source>
        <dbReference type="Proteomes" id="UP001460270"/>
    </source>
</evidence>
<evidence type="ECO:0000313" key="1">
    <source>
        <dbReference type="EMBL" id="KAK7939639.1"/>
    </source>
</evidence>
<reference evidence="2" key="1">
    <citation type="submission" date="2024-04" db="EMBL/GenBank/DDBJ databases">
        <title>Salinicola lusitanus LLJ914,a marine bacterium isolated from the Okinawa Trough.</title>
        <authorList>
            <person name="Li J."/>
        </authorList>
    </citation>
    <scope>NUCLEOTIDE SEQUENCE [LARGE SCALE GENOMIC DNA]</scope>
</reference>
<dbReference type="EMBL" id="JBBPFD010000002">
    <property type="protein sequence ID" value="KAK7939639.1"/>
    <property type="molecule type" value="Genomic_DNA"/>
</dbReference>
<dbReference type="AlphaFoldDB" id="A0AAW0PY16"/>
<proteinExistence type="predicted"/>
<accession>A0AAW0PY16</accession>
<organism evidence="1 2">
    <name type="scientific">Mugilogobius chulae</name>
    <name type="common">yellowstripe goby</name>
    <dbReference type="NCBI Taxonomy" id="88201"/>
    <lineage>
        <taxon>Eukaryota</taxon>
        <taxon>Metazoa</taxon>
        <taxon>Chordata</taxon>
        <taxon>Craniata</taxon>
        <taxon>Vertebrata</taxon>
        <taxon>Euteleostomi</taxon>
        <taxon>Actinopterygii</taxon>
        <taxon>Neopterygii</taxon>
        <taxon>Teleostei</taxon>
        <taxon>Neoteleostei</taxon>
        <taxon>Acanthomorphata</taxon>
        <taxon>Gobiaria</taxon>
        <taxon>Gobiiformes</taxon>
        <taxon>Gobioidei</taxon>
        <taxon>Gobiidae</taxon>
        <taxon>Gobionellinae</taxon>
        <taxon>Mugilogobius</taxon>
    </lineage>
</organism>
<comment type="caution">
    <text evidence="1">The sequence shown here is derived from an EMBL/GenBank/DDBJ whole genome shotgun (WGS) entry which is preliminary data.</text>
</comment>
<keyword evidence="2" id="KW-1185">Reference proteome</keyword>
<name>A0AAW0PY16_9GOBI</name>
<dbReference type="Proteomes" id="UP001460270">
    <property type="component" value="Unassembled WGS sequence"/>
</dbReference>